<organism evidence="1 2">
    <name type="scientific">Phlebiopsis gigantea (strain 11061_1 CR5-6)</name>
    <name type="common">White-rot fungus</name>
    <name type="synonym">Peniophora gigantea</name>
    <dbReference type="NCBI Taxonomy" id="745531"/>
    <lineage>
        <taxon>Eukaryota</taxon>
        <taxon>Fungi</taxon>
        <taxon>Dikarya</taxon>
        <taxon>Basidiomycota</taxon>
        <taxon>Agaricomycotina</taxon>
        <taxon>Agaricomycetes</taxon>
        <taxon>Polyporales</taxon>
        <taxon>Phanerochaetaceae</taxon>
        <taxon>Phlebiopsis</taxon>
    </lineage>
</organism>
<dbReference type="EMBL" id="KN840671">
    <property type="protein sequence ID" value="KIP02490.1"/>
    <property type="molecule type" value="Genomic_DNA"/>
</dbReference>
<dbReference type="Proteomes" id="UP000053257">
    <property type="component" value="Unassembled WGS sequence"/>
</dbReference>
<protein>
    <recommendedName>
        <fullName evidence="3">PIN domain-containing protein</fullName>
    </recommendedName>
</protein>
<evidence type="ECO:0000313" key="2">
    <source>
        <dbReference type="Proteomes" id="UP000053257"/>
    </source>
</evidence>
<dbReference type="AlphaFoldDB" id="A0A0C3S3L9"/>
<sequence length="201" mass="22621">MSYPELKPQKRYIYDSSVLCCARRSDVLNETSIPGLLTSGRSVKVVTRNVVHQVICMDVSATIAAAASLTDRIHRIVSGKSTLLKRTPQLQCYLISWEDSTSRPPFRCAVTHLPSSVPRPRQRHIFAARSNRYFCHSDRDNPRGLDFLANPRLVYCGLCGTNCRQLSPFAAALPWVAMPLPAMSRRRPFSRHLLRALGQTL</sequence>
<reference evidence="1 2" key="1">
    <citation type="journal article" date="2014" name="PLoS Genet.">
        <title>Analysis of the Phlebiopsis gigantea genome, transcriptome and secretome provides insight into its pioneer colonization strategies of wood.</title>
        <authorList>
            <person name="Hori C."/>
            <person name="Ishida T."/>
            <person name="Igarashi K."/>
            <person name="Samejima M."/>
            <person name="Suzuki H."/>
            <person name="Master E."/>
            <person name="Ferreira P."/>
            <person name="Ruiz-Duenas F.J."/>
            <person name="Held B."/>
            <person name="Canessa P."/>
            <person name="Larrondo L.F."/>
            <person name="Schmoll M."/>
            <person name="Druzhinina I.S."/>
            <person name="Kubicek C.P."/>
            <person name="Gaskell J.A."/>
            <person name="Kersten P."/>
            <person name="St John F."/>
            <person name="Glasner J."/>
            <person name="Sabat G."/>
            <person name="Splinter BonDurant S."/>
            <person name="Syed K."/>
            <person name="Yadav J."/>
            <person name="Mgbeahuruike A.C."/>
            <person name="Kovalchuk A."/>
            <person name="Asiegbu F.O."/>
            <person name="Lackner G."/>
            <person name="Hoffmeister D."/>
            <person name="Rencoret J."/>
            <person name="Gutierrez A."/>
            <person name="Sun H."/>
            <person name="Lindquist E."/>
            <person name="Barry K."/>
            <person name="Riley R."/>
            <person name="Grigoriev I.V."/>
            <person name="Henrissat B."/>
            <person name="Kues U."/>
            <person name="Berka R.M."/>
            <person name="Martinez A.T."/>
            <person name="Covert S.F."/>
            <person name="Blanchette R.A."/>
            <person name="Cullen D."/>
        </authorList>
    </citation>
    <scope>NUCLEOTIDE SEQUENCE [LARGE SCALE GENOMIC DNA]</scope>
    <source>
        <strain evidence="1 2">11061_1 CR5-6</strain>
    </source>
</reference>
<dbReference type="HOGENOM" id="CLU_1360868_0_0_1"/>
<accession>A0A0C3S3L9</accession>
<name>A0A0C3S3L9_PHLG1</name>
<keyword evidence="2" id="KW-1185">Reference proteome</keyword>
<evidence type="ECO:0008006" key="3">
    <source>
        <dbReference type="Google" id="ProtNLM"/>
    </source>
</evidence>
<gene>
    <name evidence="1" type="ORF">PHLGIDRAFT_292084</name>
</gene>
<proteinExistence type="predicted"/>
<evidence type="ECO:0000313" key="1">
    <source>
        <dbReference type="EMBL" id="KIP02490.1"/>
    </source>
</evidence>